<keyword evidence="4" id="KW-1185">Reference proteome</keyword>
<name>A0A7H0EXG1_9CYAN</name>
<dbReference type="EMBL" id="CP060822">
    <property type="protein sequence ID" value="QNP28477.1"/>
    <property type="molecule type" value="Genomic_DNA"/>
</dbReference>
<evidence type="ECO:0000256" key="2">
    <source>
        <dbReference type="SAM" id="Phobius"/>
    </source>
</evidence>
<dbReference type="Proteomes" id="UP000516013">
    <property type="component" value="Chromosome"/>
</dbReference>
<evidence type="ECO:0000256" key="1">
    <source>
        <dbReference type="SAM" id="MobiDB-lite"/>
    </source>
</evidence>
<sequence>MLLFLKLIDYLLAAIFIGAALIIYFDSNNQPYLLAGIGASAVAILLFLINRNSVGAAEKQAKKNEFTKKAELYTSLLQNSNSLEHNTIIPARAKALEYCQDLINDYKKTRNIARSLYYVLQISTVILSGVTPILVLVDKLETGQPWLKWLPVICPAVASIVASIVTSFPFQKNWVTANTIVELLEAEQEKFILGITPAYRCYDVFGDQEQQQKASQAVELFINQVNSIHLQQVQQATEQQSDKRKEETKTQDPALN</sequence>
<keyword evidence="2" id="KW-1133">Transmembrane helix</keyword>
<feature type="transmembrane region" description="Helical" evidence="2">
    <location>
        <begin position="31"/>
        <end position="49"/>
    </location>
</feature>
<dbReference type="Pfam" id="PF14015">
    <property type="entry name" value="DUF4231"/>
    <property type="match status" value="1"/>
</dbReference>
<evidence type="ECO:0000313" key="4">
    <source>
        <dbReference type="Proteomes" id="UP000516013"/>
    </source>
</evidence>
<feature type="transmembrane region" description="Helical" evidence="2">
    <location>
        <begin position="7"/>
        <end position="25"/>
    </location>
</feature>
<dbReference type="InterPro" id="IPR025325">
    <property type="entry name" value="DUF4231"/>
</dbReference>
<reference evidence="3 4" key="1">
    <citation type="submission" date="2020-08" db="EMBL/GenBank/DDBJ databases">
        <title>Complete genome sequence of Raphidiopsis curvispora isolated from drinking water reservoir in South Korea.</title>
        <authorList>
            <person name="Jeong J."/>
        </authorList>
    </citation>
    <scope>NUCLEOTIDE SEQUENCE [LARGE SCALE GENOMIC DNA]</scope>
    <source>
        <strain evidence="3 4">GIHE-G1</strain>
    </source>
</reference>
<accession>A0A7H0EXG1</accession>
<evidence type="ECO:0000313" key="3">
    <source>
        <dbReference type="EMBL" id="QNP28477.1"/>
    </source>
</evidence>
<keyword evidence="2" id="KW-0812">Transmembrane</keyword>
<feature type="region of interest" description="Disordered" evidence="1">
    <location>
        <begin position="236"/>
        <end position="256"/>
    </location>
</feature>
<protein>
    <submittedName>
        <fullName evidence="3">DUF4231 domain-containing protein</fullName>
    </submittedName>
</protein>
<organism evidence="3 4">
    <name type="scientific">Cylindrospermopsis curvispora GIHE-G1</name>
    <dbReference type="NCBI Taxonomy" id="2666332"/>
    <lineage>
        <taxon>Bacteria</taxon>
        <taxon>Bacillati</taxon>
        <taxon>Cyanobacteriota</taxon>
        <taxon>Cyanophyceae</taxon>
        <taxon>Nostocales</taxon>
        <taxon>Aphanizomenonaceae</taxon>
        <taxon>Cylindrospermopsis</taxon>
    </lineage>
</organism>
<gene>
    <name evidence="3" type="ORF">IAR63_11160</name>
</gene>
<dbReference type="KEGG" id="ccur:IAR63_11160"/>
<feature type="compositionally biased region" description="Basic and acidic residues" evidence="1">
    <location>
        <begin position="240"/>
        <end position="250"/>
    </location>
</feature>
<proteinExistence type="predicted"/>
<dbReference type="NCBIfam" id="NF033634">
    <property type="entry name" value="SLATT_1"/>
    <property type="match status" value="1"/>
</dbReference>
<dbReference type="AlphaFoldDB" id="A0A7H0EXG1"/>
<keyword evidence="2" id="KW-0472">Membrane</keyword>
<feature type="transmembrane region" description="Helical" evidence="2">
    <location>
        <begin position="116"/>
        <end position="137"/>
    </location>
</feature>
<feature type="transmembrane region" description="Helical" evidence="2">
    <location>
        <begin position="149"/>
        <end position="170"/>
    </location>
</feature>
<dbReference type="RefSeq" id="WP_187705323.1">
    <property type="nucleotide sequence ID" value="NZ_CP060822.1"/>
</dbReference>